<dbReference type="EnsemblPlants" id="AVESA.00010b.r2.2AG0223660.1">
    <property type="protein sequence ID" value="AVESA.00010b.r2.2AG0223660.1.CDS"/>
    <property type="gene ID" value="AVESA.00010b.r2.2AG0223660"/>
</dbReference>
<organism evidence="1 2">
    <name type="scientific">Avena sativa</name>
    <name type="common">Oat</name>
    <dbReference type="NCBI Taxonomy" id="4498"/>
    <lineage>
        <taxon>Eukaryota</taxon>
        <taxon>Viridiplantae</taxon>
        <taxon>Streptophyta</taxon>
        <taxon>Embryophyta</taxon>
        <taxon>Tracheophyta</taxon>
        <taxon>Spermatophyta</taxon>
        <taxon>Magnoliopsida</taxon>
        <taxon>Liliopsida</taxon>
        <taxon>Poales</taxon>
        <taxon>Poaceae</taxon>
        <taxon>BOP clade</taxon>
        <taxon>Pooideae</taxon>
        <taxon>Poodae</taxon>
        <taxon>Poeae</taxon>
        <taxon>Poeae Chloroplast Group 1 (Aveneae type)</taxon>
        <taxon>Aveninae</taxon>
        <taxon>Avena</taxon>
    </lineage>
</organism>
<sequence>MAMEIWNFNLYYKDENQQHKVLEASLDRTDVSFYDLIKMIEGVGFKAIDFLYYRKKYPRGRGHLVHIDNDSHVRKMISEYNNEKRVQLYVYKERVNIDVAPSDTQREDDVPITSLEEEDVILEEVQTRARKSQRMVRRSKRLNVVQSCAQYAYGDNGNGDCDNNEHYVPPHEPMHEAQELEDNEDHVYHQDDHNNMPGDGNVVDKRGTTSLPAVWNMPDGARIVVKCNDLGQPIGVEGGVLGKFLGTIARLGGYCPLDKKDWRNVSKDGDADTILLCVQVFQCNTRRKRGVILATILFYLPTYVVYYKYNCHLANYIYSLFLKIQSKFLYPAKCDKWILKTIGRDWRRFKAALKKDFFNAKKKKEKHCTSFV</sequence>
<reference evidence="1" key="1">
    <citation type="submission" date="2021-05" db="EMBL/GenBank/DDBJ databases">
        <authorList>
            <person name="Scholz U."/>
            <person name="Mascher M."/>
            <person name="Fiebig A."/>
        </authorList>
    </citation>
    <scope>NUCLEOTIDE SEQUENCE [LARGE SCALE GENOMIC DNA]</scope>
</reference>
<evidence type="ECO:0000313" key="1">
    <source>
        <dbReference type="EnsemblPlants" id="AVESA.00010b.r2.2AG0223660.1.CDS"/>
    </source>
</evidence>
<accession>A0ACD5UC16</accession>
<name>A0ACD5UC16_AVESA</name>
<dbReference type="Proteomes" id="UP001732700">
    <property type="component" value="Chromosome 2A"/>
</dbReference>
<reference evidence="1" key="2">
    <citation type="submission" date="2025-09" db="UniProtKB">
        <authorList>
            <consortium name="EnsemblPlants"/>
        </authorList>
    </citation>
    <scope>IDENTIFICATION</scope>
</reference>
<evidence type="ECO:0000313" key="2">
    <source>
        <dbReference type="Proteomes" id="UP001732700"/>
    </source>
</evidence>
<keyword evidence="2" id="KW-1185">Reference proteome</keyword>
<proteinExistence type="predicted"/>
<protein>
    <submittedName>
        <fullName evidence="1">Uncharacterized protein</fullName>
    </submittedName>
</protein>